<reference evidence="2 3" key="1">
    <citation type="journal article" date="2020" name="Genome Biol. Evol.">
        <title>Comparative genomics of Sclerotiniaceae.</title>
        <authorList>
            <person name="Valero Jimenez C.A."/>
            <person name="Steentjes M."/>
            <person name="Scholten O.E."/>
            <person name="Van Kan J.A.L."/>
        </authorList>
    </citation>
    <scope>NUCLEOTIDE SEQUENCE [LARGE SCALE GENOMIC DNA]</scope>
    <source>
        <strain evidence="2 3">MUCL 94</strain>
    </source>
</reference>
<dbReference type="EMBL" id="RCSW01000014">
    <property type="protein sequence ID" value="KAF7939219.1"/>
    <property type="molecule type" value="Genomic_DNA"/>
</dbReference>
<evidence type="ECO:0000313" key="3">
    <source>
        <dbReference type="Proteomes" id="UP000710849"/>
    </source>
</evidence>
<keyword evidence="3" id="KW-1185">Reference proteome</keyword>
<organism evidence="2 3">
    <name type="scientific">Botrytis byssoidea</name>
    <dbReference type="NCBI Taxonomy" id="139641"/>
    <lineage>
        <taxon>Eukaryota</taxon>
        <taxon>Fungi</taxon>
        <taxon>Dikarya</taxon>
        <taxon>Ascomycota</taxon>
        <taxon>Pezizomycotina</taxon>
        <taxon>Leotiomycetes</taxon>
        <taxon>Helotiales</taxon>
        <taxon>Sclerotiniaceae</taxon>
        <taxon>Botrytis</taxon>
    </lineage>
</organism>
<dbReference type="AlphaFoldDB" id="A0A9P5M1A3"/>
<accession>A0A9P5M1A3</accession>
<gene>
    <name evidence="2" type="ORF">EAE97_007299</name>
</gene>
<dbReference type="Proteomes" id="UP000710849">
    <property type="component" value="Unassembled WGS sequence"/>
</dbReference>
<comment type="caution">
    <text evidence="2">The sequence shown here is derived from an EMBL/GenBank/DDBJ whole genome shotgun (WGS) entry which is preliminary data.</text>
</comment>
<name>A0A9P5M1A3_9HELO</name>
<sequence length="81" mass="9039">MIAGRTQIDDTRSSDPRHKLEIIVTDRGDIGLVSATAAIGDRIFLLRGGYMSSVLRGKEWKGEEREVEEQLEEGPPKQVTE</sequence>
<protein>
    <submittedName>
        <fullName evidence="2">Uncharacterized protein</fullName>
    </submittedName>
</protein>
<dbReference type="RefSeq" id="XP_038731299.1">
    <property type="nucleotide sequence ID" value="XM_038877814.1"/>
</dbReference>
<proteinExistence type="predicted"/>
<evidence type="ECO:0000256" key="1">
    <source>
        <dbReference type="SAM" id="MobiDB-lite"/>
    </source>
</evidence>
<dbReference type="GeneID" id="62150888"/>
<feature type="region of interest" description="Disordered" evidence="1">
    <location>
        <begin position="58"/>
        <end position="81"/>
    </location>
</feature>
<evidence type="ECO:0000313" key="2">
    <source>
        <dbReference type="EMBL" id="KAF7939219.1"/>
    </source>
</evidence>